<accession>A0ABY5IMP1</accession>
<evidence type="ECO:0008006" key="3">
    <source>
        <dbReference type="Google" id="ProtNLM"/>
    </source>
</evidence>
<proteinExistence type="predicted"/>
<gene>
    <name evidence="1" type="ORF">NOX80_10760</name>
</gene>
<sequence>MNREESLQQDENELSKILAGNGGKIYPVLRDNNWSGLEYGALFKPLIGTFEQPKIVIAVAHDMPNNLVYIPYSQEFGVDGLNAIYDEAQINLEAIQVTYKVKKHRSHCEVDASGHEFSSEFLLHNPFIQELHTILKSDEIAVAVPRRGYFKAIALSTSKDLYNAFIDDYEAAYDSEEIEKPPITKGVFVIRNGKIVQRGELEKY</sequence>
<dbReference type="EMBL" id="CP101751">
    <property type="protein sequence ID" value="UUC44113.1"/>
    <property type="molecule type" value="Genomic_DNA"/>
</dbReference>
<dbReference type="Proteomes" id="UP001059844">
    <property type="component" value="Chromosome"/>
</dbReference>
<evidence type="ECO:0000313" key="2">
    <source>
        <dbReference type="Proteomes" id="UP001059844"/>
    </source>
</evidence>
<reference evidence="1" key="1">
    <citation type="submission" date="2022-07" db="EMBL/GenBank/DDBJ databases">
        <title>Isolation, identification, and degradation of a PFOSA degrading strain from sewage treatment plant.</title>
        <authorList>
            <person name="Zhang L."/>
            <person name="Huo Y."/>
        </authorList>
    </citation>
    <scope>NUCLEOTIDE SEQUENCE</scope>
    <source>
        <strain evidence="1">C1</strain>
    </source>
</reference>
<evidence type="ECO:0000313" key="1">
    <source>
        <dbReference type="EMBL" id="UUC44113.1"/>
    </source>
</evidence>
<keyword evidence="2" id="KW-1185">Reference proteome</keyword>
<name>A0ABY5IMP1_9FLAO</name>
<organism evidence="1 2">
    <name type="scientific">Flavobacterium cerinum</name>
    <dbReference type="NCBI Taxonomy" id="2502784"/>
    <lineage>
        <taxon>Bacteria</taxon>
        <taxon>Pseudomonadati</taxon>
        <taxon>Bacteroidota</taxon>
        <taxon>Flavobacteriia</taxon>
        <taxon>Flavobacteriales</taxon>
        <taxon>Flavobacteriaceae</taxon>
        <taxon>Flavobacterium</taxon>
    </lineage>
</organism>
<protein>
    <recommendedName>
        <fullName evidence="3">DUF1444 family protein</fullName>
    </recommendedName>
</protein>
<dbReference type="RefSeq" id="WP_256549783.1">
    <property type="nucleotide sequence ID" value="NZ_CP101751.1"/>
</dbReference>